<sequence>MKSLAVISLLPFMAFAACEPGTKEFKDTQRFSSGYVEGLAKTNDWNTIHKLNFKLPNGEKYNINNVALTLRISSGEQKHNHYVYVNTEKNNVVTASLVPPGTQYQKINLDSGVYNPLLKQEQLTVGLGSSTDTKSIEWLYVATGTLSFCYSPEPINNTFTIDASAYNLSNNNKYQVTLEKNVTYKMTISGNVSGQDDKKVSGIAISYNNKNHIDSDIVKEGQSYYFTASDGVAELFIPVNYANGEYRVAMDKVNAS</sequence>
<feature type="chain" id="PRO_5043649597" description="Lipoprotein" evidence="1">
    <location>
        <begin position="17"/>
        <end position="256"/>
    </location>
</feature>
<evidence type="ECO:0000256" key="1">
    <source>
        <dbReference type="SAM" id="SignalP"/>
    </source>
</evidence>
<protein>
    <recommendedName>
        <fullName evidence="3">Lipoprotein</fullName>
    </recommendedName>
</protein>
<dbReference type="AlphaFoldDB" id="A0AAU6U5K2"/>
<proteinExistence type="predicted"/>
<organism evidence="2">
    <name type="scientific">bacterium 19CA06SA08-2</name>
    <dbReference type="NCBI Taxonomy" id="2920658"/>
    <lineage>
        <taxon>Bacteria</taxon>
    </lineage>
</organism>
<reference evidence="2" key="1">
    <citation type="submission" date="2022-03" db="EMBL/GenBank/DDBJ databases">
        <title>Sea Food Isolates.</title>
        <authorList>
            <person name="Li c."/>
        </authorList>
    </citation>
    <scope>NUCLEOTIDE SEQUENCE</scope>
    <source>
        <strain evidence="2">19CA06SA08-2</strain>
    </source>
</reference>
<keyword evidence="1" id="KW-0732">Signal</keyword>
<name>A0AAU6U5K2_UNCXX</name>
<gene>
    <name evidence="2" type="ORF">MRM75_21585</name>
</gene>
<evidence type="ECO:0008006" key="3">
    <source>
        <dbReference type="Google" id="ProtNLM"/>
    </source>
</evidence>
<dbReference type="PROSITE" id="PS51257">
    <property type="entry name" value="PROKAR_LIPOPROTEIN"/>
    <property type="match status" value="1"/>
</dbReference>
<evidence type="ECO:0000313" key="2">
    <source>
        <dbReference type="EMBL" id="XAG69145.1"/>
    </source>
</evidence>
<dbReference type="EMBL" id="CP095353">
    <property type="protein sequence ID" value="XAG69145.1"/>
    <property type="molecule type" value="Genomic_DNA"/>
</dbReference>
<feature type="signal peptide" evidence="1">
    <location>
        <begin position="1"/>
        <end position="16"/>
    </location>
</feature>
<accession>A0AAU6U5K2</accession>